<evidence type="ECO:0000313" key="2">
    <source>
        <dbReference type="Proteomes" id="UP000224460"/>
    </source>
</evidence>
<reference evidence="1" key="1">
    <citation type="submission" date="2017-10" db="EMBL/GenBank/DDBJ databases">
        <title>Genome sequence of cellulolytic Lachnospiraceae bacterium XHS1971 isolated from hotspring sediment.</title>
        <authorList>
            <person name="Vasudevan G."/>
            <person name="Joshi A.J."/>
            <person name="Hivarkar S."/>
            <person name="Lanjekar V.B."/>
            <person name="Dhakephalkar P.K."/>
            <person name="Dagar S."/>
        </authorList>
    </citation>
    <scope>NUCLEOTIDE SEQUENCE</scope>
    <source>
        <strain evidence="1">XHS1971</strain>
    </source>
</reference>
<gene>
    <name evidence="1" type="ORF">CS063_03550</name>
</gene>
<dbReference type="EMBL" id="PEDL01000002">
    <property type="protein sequence ID" value="PHV71651.1"/>
    <property type="molecule type" value="Genomic_DNA"/>
</dbReference>
<organism evidence="1 2">
    <name type="scientific">Sporanaerobium hydrogeniformans</name>
    <dbReference type="NCBI Taxonomy" id="3072179"/>
    <lineage>
        <taxon>Bacteria</taxon>
        <taxon>Bacillati</taxon>
        <taxon>Bacillota</taxon>
        <taxon>Clostridia</taxon>
        <taxon>Lachnospirales</taxon>
        <taxon>Lachnospiraceae</taxon>
        <taxon>Sporanaerobium</taxon>
    </lineage>
</organism>
<evidence type="ECO:0000313" key="1">
    <source>
        <dbReference type="EMBL" id="PHV71651.1"/>
    </source>
</evidence>
<dbReference type="Proteomes" id="UP000224460">
    <property type="component" value="Unassembled WGS sequence"/>
</dbReference>
<sequence length="149" mass="16402">MRAVVQRVSEASVAIENQVVGKIQKGLLALVAVRAEDTEKDIDYLINKLIGLRVFEDTEGKMNLSFSEVGGQLLIVPNFTVYGSVIKGMRPSFIASGSVQEARKKYDCFIEKLTQTGINFEQGVFQANMQVSLVNDGPITLVIDSDKLF</sequence>
<keyword evidence="2" id="KW-1185">Reference proteome</keyword>
<name>A0AC61DFU4_9FIRM</name>
<protein>
    <submittedName>
        <fullName evidence="1">D-tyrosyl-tRNA(Tyr) deacylase</fullName>
    </submittedName>
</protein>
<accession>A0AC61DFU4</accession>
<proteinExistence type="predicted"/>
<comment type="caution">
    <text evidence="1">The sequence shown here is derived from an EMBL/GenBank/DDBJ whole genome shotgun (WGS) entry which is preliminary data.</text>
</comment>